<gene>
    <name evidence="1" type="ORF">F8S09_16260</name>
</gene>
<accession>A0A7X1NYN7</accession>
<protein>
    <submittedName>
        <fullName evidence="1">Uncharacterized protein</fullName>
    </submittedName>
</protein>
<sequence>MGRRLDELLTDLCPDPAHPLAPALRRWSQASPPFLKFAQAHAAKIRKKVRLASSEGEGRDLLAELAVAALLVADPRCAVGYEPPHPAGQRGPDFEVIFKGHTSLRVEVTRLRLPEDEEGDPVGTGAVRRVARVICDKIGQCAPGGANLLIIVVPPGAVREALVPAALRLLDGPVPSGLRPEDVREFQRHRQRLGAVALCSLSAEGQVLAAHLWTNPTAKHSLPPDFARFLLRATDGAGR</sequence>
<dbReference type="EMBL" id="WBSL01000017">
    <property type="protein sequence ID" value="MPY68210.1"/>
    <property type="molecule type" value="Genomic_DNA"/>
</dbReference>
<evidence type="ECO:0000313" key="2">
    <source>
        <dbReference type="Proteomes" id="UP000484842"/>
    </source>
</evidence>
<dbReference type="RefSeq" id="WP_152872517.1">
    <property type="nucleotide sequence ID" value="NZ_WBSL01000017.1"/>
</dbReference>
<reference evidence="1 2" key="1">
    <citation type="submission" date="2019-10" db="EMBL/GenBank/DDBJ databases">
        <title>Deinococcus sp. isolated from soil.</title>
        <authorList>
            <person name="Li Y."/>
            <person name="Wang J."/>
        </authorList>
    </citation>
    <scope>NUCLEOTIDE SEQUENCE [LARGE SCALE GENOMIC DNA]</scope>
    <source>
        <strain evidence="1 2">SDU3-2</strain>
    </source>
</reference>
<comment type="caution">
    <text evidence="1">The sequence shown here is derived from an EMBL/GenBank/DDBJ whole genome shotgun (WGS) entry which is preliminary data.</text>
</comment>
<organism evidence="1 2">
    <name type="scientific">Deinococcus terrestris</name>
    <dbReference type="NCBI Taxonomy" id="2651870"/>
    <lineage>
        <taxon>Bacteria</taxon>
        <taxon>Thermotogati</taxon>
        <taxon>Deinococcota</taxon>
        <taxon>Deinococci</taxon>
        <taxon>Deinococcales</taxon>
        <taxon>Deinococcaceae</taxon>
        <taxon>Deinococcus</taxon>
    </lineage>
</organism>
<name>A0A7X1NYN7_9DEIO</name>
<proteinExistence type="predicted"/>
<dbReference type="Proteomes" id="UP000484842">
    <property type="component" value="Unassembled WGS sequence"/>
</dbReference>
<dbReference type="AlphaFoldDB" id="A0A7X1NYN7"/>
<keyword evidence="2" id="KW-1185">Reference proteome</keyword>
<evidence type="ECO:0000313" key="1">
    <source>
        <dbReference type="EMBL" id="MPY68210.1"/>
    </source>
</evidence>